<accession>A0AAN7HC26</accession>
<evidence type="ECO:0000256" key="1">
    <source>
        <dbReference type="SAM" id="MobiDB-lite"/>
    </source>
</evidence>
<feature type="compositionally biased region" description="Gly residues" evidence="1">
    <location>
        <begin position="283"/>
        <end position="292"/>
    </location>
</feature>
<feature type="region of interest" description="Disordered" evidence="1">
    <location>
        <begin position="236"/>
        <end position="309"/>
    </location>
</feature>
<keyword evidence="2" id="KW-0472">Membrane</keyword>
<dbReference type="AlphaFoldDB" id="A0AAN7HC26"/>
<feature type="transmembrane region" description="Helical" evidence="2">
    <location>
        <begin position="194"/>
        <end position="215"/>
    </location>
</feature>
<dbReference type="Proteomes" id="UP001303760">
    <property type="component" value="Unassembled WGS sequence"/>
</dbReference>
<feature type="compositionally biased region" description="Basic and acidic residues" evidence="1">
    <location>
        <begin position="270"/>
        <end position="282"/>
    </location>
</feature>
<feature type="transmembrane region" description="Helical" evidence="2">
    <location>
        <begin position="5"/>
        <end position="24"/>
    </location>
</feature>
<keyword evidence="2" id="KW-0812">Transmembrane</keyword>
<sequence>MALILILYSLIILALIGIAIYEHITIATLSLPISPALTVLSILLPFLSLCTTLFTPHLFHPRSPQNRNRKHITPSPFLPLPLQPLLPYILHISQQILTTILATLFAQPLTSPSTTSCLLHNKWLSLYSSHNADAIRRIQDSLACCGFRTPHDMAWPFPRGSHPSPGTCEAQFGRHTPCLPEWEETLRRVLGGELGVVLSVGALQVLVVFLVGRYGGADGDGWMRRLQRVFWSGNGRDGAGVEGSRRPLLAAPAPADGEAGRVDEEEVADGEQREGEGEERGNDGYGGVGGAGPRVEPAHHDPWAGVQRG</sequence>
<gene>
    <name evidence="3" type="ORF">C8A03DRAFT_36361</name>
</gene>
<organism evidence="3 4">
    <name type="scientific">Achaetomium macrosporum</name>
    <dbReference type="NCBI Taxonomy" id="79813"/>
    <lineage>
        <taxon>Eukaryota</taxon>
        <taxon>Fungi</taxon>
        <taxon>Dikarya</taxon>
        <taxon>Ascomycota</taxon>
        <taxon>Pezizomycotina</taxon>
        <taxon>Sordariomycetes</taxon>
        <taxon>Sordariomycetidae</taxon>
        <taxon>Sordariales</taxon>
        <taxon>Chaetomiaceae</taxon>
        <taxon>Achaetomium</taxon>
    </lineage>
</organism>
<name>A0AAN7HC26_9PEZI</name>
<feature type="transmembrane region" description="Helical" evidence="2">
    <location>
        <begin position="36"/>
        <end position="59"/>
    </location>
</feature>
<keyword evidence="4" id="KW-1185">Reference proteome</keyword>
<keyword evidence="2" id="KW-1133">Transmembrane helix</keyword>
<evidence type="ECO:0000313" key="4">
    <source>
        <dbReference type="Proteomes" id="UP001303760"/>
    </source>
</evidence>
<proteinExistence type="predicted"/>
<reference evidence="3" key="2">
    <citation type="submission" date="2023-05" db="EMBL/GenBank/DDBJ databases">
        <authorList>
            <consortium name="Lawrence Berkeley National Laboratory"/>
            <person name="Steindorff A."/>
            <person name="Hensen N."/>
            <person name="Bonometti L."/>
            <person name="Westerberg I."/>
            <person name="Brannstrom I.O."/>
            <person name="Guillou S."/>
            <person name="Cros-Aarteil S."/>
            <person name="Calhoun S."/>
            <person name="Haridas S."/>
            <person name="Kuo A."/>
            <person name="Mondo S."/>
            <person name="Pangilinan J."/>
            <person name="Riley R."/>
            <person name="Labutti K."/>
            <person name="Andreopoulos B."/>
            <person name="Lipzen A."/>
            <person name="Chen C."/>
            <person name="Yanf M."/>
            <person name="Daum C."/>
            <person name="Ng V."/>
            <person name="Clum A."/>
            <person name="Ohm R."/>
            <person name="Martin F."/>
            <person name="Silar P."/>
            <person name="Natvig D."/>
            <person name="Lalanne C."/>
            <person name="Gautier V."/>
            <person name="Ament-Velasquez S.L."/>
            <person name="Kruys A."/>
            <person name="Hutchinson M.I."/>
            <person name="Powell A.J."/>
            <person name="Barry K."/>
            <person name="Miller A.N."/>
            <person name="Grigoriev I.V."/>
            <person name="Debuchy R."/>
            <person name="Gladieux P."/>
            <person name="Thoren M.H."/>
            <person name="Johannesson H."/>
        </authorList>
    </citation>
    <scope>NUCLEOTIDE SEQUENCE</scope>
    <source>
        <strain evidence="3">CBS 532.94</strain>
    </source>
</reference>
<evidence type="ECO:0000256" key="2">
    <source>
        <dbReference type="SAM" id="Phobius"/>
    </source>
</evidence>
<evidence type="ECO:0008006" key="5">
    <source>
        <dbReference type="Google" id="ProtNLM"/>
    </source>
</evidence>
<reference evidence="3" key="1">
    <citation type="journal article" date="2023" name="Mol. Phylogenet. Evol.">
        <title>Genome-scale phylogeny and comparative genomics of the fungal order Sordariales.</title>
        <authorList>
            <person name="Hensen N."/>
            <person name="Bonometti L."/>
            <person name="Westerberg I."/>
            <person name="Brannstrom I.O."/>
            <person name="Guillou S."/>
            <person name="Cros-Aarteil S."/>
            <person name="Calhoun S."/>
            <person name="Haridas S."/>
            <person name="Kuo A."/>
            <person name="Mondo S."/>
            <person name="Pangilinan J."/>
            <person name="Riley R."/>
            <person name="LaButti K."/>
            <person name="Andreopoulos B."/>
            <person name="Lipzen A."/>
            <person name="Chen C."/>
            <person name="Yan M."/>
            <person name="Daum C."/>
            <person name="Ng V."/>
            <person name="Clum A."/>
            <person name="Steindorff A."/>
            <person name="Ohm R.A."/>
            <person name="Martin F."/>
            <person name="Silar P."/>
            <person name="Natvig D.O."/>
            <person name="Lalanne C."/>
            <person name="Gautier V."/>
            <person name="Ament-Velasquez S.L."/>
            <person name="Kruys A."/>
            <person name="Hutchinson M.I."/>
            <person name="Powell A.J."/>
            <person name="Barry K."/>
            <person name="Miller A.N."/>
            <person name="Grigoriev I.V."/>
            <person name="Debuchy R."/>
            <person name="Gladieux P."/>
            <person name="Hiltunen Thoren M."/>
            <person name="Johannesson H."/>
        </authorList>
    </citation>
    <scope>NUCLEOTIDE SEQUENCE</scope>
    <source>
        <strain evidence="3">CBS 532.94</strain>
    </source>
</reference>
<evidence type="ECO:0000313" key="3">
    <source>
        <dbReference type="EMBL" id="KAK4235775.1"/>
    </source>
</evidence>
<comment type="caution">
    <text evidence="3">The sequence shown here is derived from an EMBL/GenBank/DDBJ whole genome shotgun (WGS) entry which is preliminary data.</text>
</comment>
<protein>
    <recommendedName>
        <fullName evidence="5">Tetraspanin Tsp3</fullName>
    </recommendedName>
</protein>
<dbReference type="EMBL" id="MU860239">
    <property type="protein sequence ID" value="KAK4235775.1"/>
    <property type="molecule type" value="Genomic_DNA"/>
</dbReference>